<reference evidence="2 3" key="1">
    <citation type="submission" date="2015-04" db="EMBL/GenBank/DDBJ databases">
        <title>Complete Sequence for the Genome of the Thioalkalivibrio versutus D301.</title>
        <authorList>
            <person name="Mu T."/>
            <person name="Zhou J."/>
            <person name="Xu X."/>
        </authorList>
    </citation>
    <scope>NUCLEOTIDE SEQUENCE [LARGE SCALE GENOMIC DNA]</scope>
    <source>
        <strain evidence="2 3">D301</strain>
    </source>
</reference>
<feature type="region of interest" description="Disordered" evidence="1">
    <location>
        <begin position="1"/>
        <end position="48"/>
    </location>
</feature>
<protein>
    <submittedName>
        <fullName evidence="2">Uncharacterized protein</fullName>
    </submittedName>
</protein>
<dbReference type="EMBL" id="CP011367">
    <property type="protein sequence ID" value="AKJ94767.1"/>
    <property type="molecule type" value="Genomic_DNA"/>
</dbReference>
<dbReference type="Proteomes" id="UP000064201">
    <property type="component" value="Chromosome"/>
</dbReference>
<dbReference type="STRING" id="106634.TVD_05005"/>
<evidence type="ECO:0000313" key="3">
    <source>
        <dbReference type="Proteomes" id="UP000064201"/>
    </source>
</evidence>
<dbReference type="AlphaFoldDB" id="A0A0G3G5J5"/>
<organism evidence="2 3">
    <name type="scientific">Thioalkalivibrio versutus</name>
    <dbReference type="NCBI Taxonomy" id="106634"/>
    <lineage>
        <taxon>Bacteria</taxon>
        <taxon>Pseudomonadati</taxon>
        <taxon>Pseudomonadota</taxon>
        <taxon>Gammaproteobacteria</taxon>
        <taxon>Chromatiales</taxon>
        <taxon>Ectothiorhodospiraceae</taxon>
        <taxon>Thioalkalivibrio</taxon>
    </lineage>
</organism>
<sequence>MNSSRHHHQAPRTWNNAPSSPKEYRQGTVSPSRDHSITVAQESRSTAQDDDWVQLANETLKLIRQLRI</sequence>
<gene>
    <name evidence="2" type="ORF">TVD_05005</name>
</gene>
<proteinExistence type="predicted"/>
<evidence type="ECO:0000256" key="1">
    <source>
        <dbReference type="SAM" id="MobiDB-lite"/>
    </source>
</evidence>
<name>A0A0G3G5J5_9GAMM</name>
<feature type="compositionally biased region" description="Basic residues" evidence="1">
    <location>
        <begin position="1"/>
        <end position="10"/>
    </location>
</feature>
<keyword evidence="3" id="KW-1185">Reference proteome</keyword>
<evidence type="ECO:0000313" key="2">
    <source>
        <dbReference type="EMBL" id="AKJ94767.1"/>
    </source>
</evidence>
<dbReference type="KEGG" id="tvr:TVD_05005"/>
<accession>A0A0G3G5J5</accession>
<dbReference type="RefSeq" id="WP_019628359.1">
    <property type="nucleotide sequence ID" value="NZ_CP011367.1"/>
</dbReference>